<evidence type="ECO:0000313" key="1">
    <source>
        <dbReference type="EMBL" id="GAL27771.1"/>
    </source>
</evidence>
<evidence type="ECO:0000313" key="2">
    <source>
        <dbReference type="Proteomes" id="UP000029223"/>
    </source>
</evidence>
<reference evidence="2" key="2">
    <citation type="submission" date="2014-09" db="EMBL/GenBank/DDBJ databases">
        <authorList>
            <consortium name="NBRP consortium"/>
            <person name="Sawabe T."/>
            <person name="Meirelles P."/>
            <person name="Nakanishi M."/>
            <person name="Sayaka M."/>
            <person name="Hattori M."/>
            <person name="Ohkuma M."/>
        </authorList>
    </citation>
    <scope>NUCLEOTIDE SEQUENCE [LARGE SCALE GENOMIC DNA]</scope>
    <source>
        <strain evidence="2">JCM 19239</strain>
    </source>
</reference>
<dbReference type="Proteomes" id="UP000029223">
    <property type="component" value="Unassembled WGS sequence"/>
</dbReference>
<sequence length="39" mass="4278">MKPYTDFNDLASSNPSYLAKQTQQALARLVNKTTATGTM</sequence>
<name>A0ABQ0JG91_9VIBR</name>
<protein>
    <submittedName>
        <fullName evidence="1">Uncharacterized protein</fullName>
    </submittedName>
</protein>
<organism evidence="1 2">
    <name type="scientific">Vibrio variabilis</name>
    <dbReference type="NCBI Taxonomy" id="990271"/>
    <lineage>
        <taxon>Bacteria</taxon>
        <taxon>Pseudomonadati</taxon>
        <taxon>Pseudomonadota</taxon>
        <taxon>Gammaproteobacteria</taxon>
        <taxon>Vibrionales</taxon>
        <taxon>Vibrionaceae</taxon>
        <taxon>Vibrio</taxon>
    </lineage>
</organism>
<dbReference type="EMBL" id="BBMS01000033">
    <property type="protein sequence ID" value="GAL27771.1"/>
    <property type="molecule type" value="Genomic_DNA"/>
</dbReference>
<reference evidence="2" key="1">
    <citation type="submission" date="2014-09" db="EMBL/GenBank/DDBJ databases">
        <title>Vibrio variabilis JCM 19239. (C206) whole genome shotgun sequence.</title>
        <authorList>
            <person name="Sawabe T."/>
            <person name="Meirelles P."/>
            <person name="Nakanishi M."/>
            <person name="Sayaka M."/>
            <person name="Hattori M."/>
            <person name="Ohkuma M."/>
        </authorList>
    </citation>
    <scope>NUCLEOTIDE SEQUENCE [LARGE SCALE GENOMIC DNA]</scope>
    <source>
        <strain evidence="2">JCM 19239</strain>
    </source>
</reference>
<accession>A0ABQ0JG91</accession>
<proteinExistence type="predicted"/>
<comment type="caution">
    <text evidence="1">The sequence shown here is derived from an EMBL/GenBank/DDBJ whole genome shotgun (WGS) entry which is preliminary data.</text>
</comment>
<keyword evidence="2" id="KW-1185">Reference proteome</keyword>
<gene>
    <name evidence="1" type="ORF">JCM19239_1492</name>
</gene>